<evidence type="ECO:0000313" key="7">
    <source>
        <dbReference type="EMBL" id="GGB27182.1"/>
    </source>
</evidence>
<protein>
    <submittedName>
        <fullName evidence="7">Membrane protein</fullName>
    </submittedName>
</protein>
<feature type="transmembrane region" description="Helical" evidence="6">
    <location>
        <begin position="52"/>
        <end position="72"/>
    </location>
</feature>
<name>A0ABQ1IB72_9PROT</name>
<feature type="transmembrane region" description="Helical" evidence="6">
    <location>
        <begin position="215"/>
        <end position="233"/>
    </location>
</feature>
<keyword evidence="8" id="KW-1185">Reference proteome</keyword>
<organism evidence="7 8">
    <name type="scientific">Tistrella bauzanensis</name>
    <dbReference type="NCBI Taxonomy" id="657419"/>
    <lineage>
        <taxon>Bacteria</taxon>
        <taxon>Pseudomonadati</taxon>
        <taxon>Pseudomonadota</taxon>
        <taxon>Alphaproteobacteria</taxon>
        <taxon>Geminicoccales</taxon>
        <taxon>Geminicoccaceae</taxon>
        <taxon>Tistrella</taxon>
    </lineage>
</organism>
<sequence length="256" mass="27449">MLDLLTDPQVIVSFLTLALLEIVLGIDNLLFVQIIAGRVAPERRDAARRVGLALALVTRLLLLAAISWVAGLTAPLVEIFDFVLSWRDVILIGGGLFLLAKATTEIHHTVDGAEDHAATTKTVFLGFGAAVAQIALLDIVFSLDSVITAIGMSQHLPVMVAAVIAAMIVMIAAAAPVGRFVDRHQSVKMLCLSFLLLVGVALIADGLHFHIPKGYLYFAIAFSALVEGLNIMARNRRNRKAAAIRPATPREAAHRP</sequence>
<feature type="transmembrane region" description="Helical" evidence="6">
    <location>
        <begin position="123"/>
        <end position="143"/>
    </location>
</feature>
<reference evidence="8" key="1">
    <citation type="journal article" date="2019" name="Int. J. Syst. Evol. Microbiol.">
        <title>The Global Catalogue of Microorganisms (GCM) 10K type strain sequencing project: providing services to taxonomists for standard genome sequencing and annotation.</title>
        <authorList>
            <consortium name="The Broad Institute Genomics Platform"/>
            <consortium name="The Broad Institute Genome Sequencing Center for Infectious Disease"/>
            <person name="Wu L."/>
            <person name="Ma J."/>
        </authorList>
    </citation>
    <scope>NUCLEOTIDE SEQUENCE [LARGE SCALE GENOMIC DNA]</scope>
    <source>
        <strain evidence="8">CGMCC 1.10188</strain>
    </source>
</reference>
<dbReference type="InterPro" id="IPR005496">
    <property type="entry name" value="Integral_membrane_TerC"/>
</dbReference>
<feature type="transmembrane region" description="Helical" evidence="6">
    <location>
        <begin position="155"/>
        <end position="177"/>
    </location>
</feature>
<comment type="caution">
    <text evidence="7">The sequence shown here is derived from an EMBL/GenBank/DDBJ whole genome shotgun (WGS) entry which is preliminary data.</text>
</comment>
<gene>
    <name evidence="7" type="ORF">GCM10011505_05560</name>
</gene>
<evidence type="ECO:0000256" key="3">
    <source>
        <dbReference type="ARBA" id="ARBA00022692"/>
    </source>
</evidence>
<dbReference type="RefSeq" id="WP_188574653.1">
    <property type="nucleotide sequence ID" value="NZ_BMDZ01000003.1"/>
</dbReference>
<feature type="transmembrane region" description="Helical" evidence="6">
    <location>
        <begin position="189"/>
        <end position="209"/>
    </location>
</feature>
<dbReference type="EMBL" id="BMDZ01000003">
    <property type="protein sequence ID" value="GGB27182.1"/>
    <property type="molecule type" value="Genomic_DNA"/>
</dbReference>
<evidence type="ECO:0000313" key="8">
    <source>
        <dbReference type="Proteomes" id="UP000603352"/>
    </source>
</evidence>
<evidence type="ECO:0000256" key="2">
    <source>
        <dbReference type="ARBA" id="ARBA00007511"/>
    </source>
</evidence>
<keyword evidence="5 6" id="KW-0472">Membrane</keyword>
<proteinExistence type="inferred from homology"/>
<comment type="subcellular location">
    <subcellularLocation>
        <location evidence="1">Membrane</location>
        <topology evidence="1">Multi-pass membrane protein</topology>
    </subcellularLocation>
</comment>
<keyword evidence="3 6" id="KW-0812">Transmembrane</keyword>
<evidence type="ECO:0000256" key="5">
    <source>
        <dbReference type="ARBA" id="ARBA00023136"/>
    </source>
</evidence>
<evidence type="ECO:0000256" key="1">
    <source>
        <dbReference type="ARBA" id="ARBA00004141"/>
    </source>
</evidence>
<keyword evidence="4 6" id="KW-1133">Transmembrane helix</keyword>
<dbReference type="PANTHER" id="PTHR30238">
    <property type="entry name" value="MEMBRANE BOUND PREDICTED REDOX MODULATOR"/>
    <property type="match status" value="1"/>
</dbReference>
<dbReference type="Proteomes" id="UP000603352">
    <property type="component" value="Unassembled WGS sequence"/>
</dbReference>
<comment type="similarity">
    <text evidence="2">Belongs to the TerC family.</text>
</comment>
<feature type="transmembrane region" description="Helical" evidence="6">
    <location>
        <begin position="84"/>
        <end position="102"/>
    </location>
</feature>
<dbReference type="PANTHER" id="PTHR30238:SF4">
    <property type="entry name" value="SLL1022 PROTEIN"/>
    <property type="match status" value="1"/>
</dbReference>
<evidence type="ECO:0000256" key="6">
    <source>
        <dbReference type="SAM" id="Phobius"/>
    </source>
</evidence>
<feature type="transmembrane region" description="Helical" evidence="6">
    <location>
        <begin position="12"/>
        <end position="31"/>
    </location>
</feature>
<accession>A0ABQ1IB72</accession>
<evidence type="ECO:0000256" key="4">
    <source>
        <dbReference type="ARBA" id="ARBA00022989"/>
    </source>
</evidence>
<dbReference type="Pfam" id="PF03741">
    <property type="entry name" value="TerC"/>
    <property type="match status" value="1"/>
</dbReference>